<organism evidence="8">
    <name type="scientific">Thelazia callipaeda</name>
    <name type="common">Oriental eyeworm</name>
    <name type="synonym">Parasitic nematode</name>
    <dbReference type="NCBI Taxonomy" id="103827"/>
    <lineage>
        <taxon>Eukaryota</taxon>
        <taxon>Metazoa</taxon>
        <taxon>Ecdysozoa</taxon>
        <taxon>Nematoda</taxon>
        <taxon>Chromadorea</taxon>
        <taxon>Rhabditida</taxon>
        <taxon>Spirurina</taxon>
        <taxon>Spiruromorpha</taxon>
        <taxon>Thelazioidea</taxon>
        <taxon>Thelaziidae</taxon>
        <taxon>Thelazia</taxon>
    </lineage>
</organism>
<dbReference type="Pfam" id="PF13639">
    <property type="entry name" value="zf-RING_2"/>
    <property type="match status" value="1"/>
</dbReference>
<reference evidence="8" key="1">
    <citation type="submission" date="2017-02" db="UniProtKB">
        <authorList>
            <consortium name="WormBaseParasite"/>
        </authorList>
    </citation>
    <scope>IDENTIFICATION</scope>
</reference>
<keyword evidence="1 3" id="KW-0863">Zinc-finger</keyword>
<evidence type="ECO:0000313" key="8">
    <source>
        <dbReference type="WBParaSite" id="TCLT_0000346601-mRNA-1"/>
    </source>
</evidence>
<dbReference type="PROSITE" id="PS50089">
    <property type="entry name" value="ZF_RING_2"/>
    <property type="match status" value="1"/>
</dbReference>
<keyword evidence="1 3" id="KW-0479">Metal-binding</keyword>
<keyword evidence="7" id="KW-1185">Reference proteome</keyword>
<accession>A0A0N5CTA8</accession>
<dbReference type="SUPFAM" id="SSF57850">
    <property type="entry name" value="RING/U-box"/>
    <property type="match status" value="1"/>
</dbReference>
<dbReference type="EMBL" id="UYYF01001525">
    <property type="protein sequence ID" value="VDM99942.1"/>
    <property type="molecule type" value="Genomic_DNA"/>
</dbReference>
<protein>
    <submittedName>
        <fullName evidence="8">RING-type domain-containing protein</fullName>
    </submittedName>
</protein>
<name>A0A0N5CTA8_THECL</name>
<dbReference type="PANTHER" id="PTHR46569">
    <property type="entry name" value="E3 UBIQUITIN-PROTEIN LIGASE TRAIP"/>
    <property type="match status" value="1"/>
</dbReference>
<evidence type="ECO:0000259" key="5">
    <source>
        <dbReference type="PROSITE" id="PS50089"/>
    </source>
</evidence>
<feature type="coiled-coil region" evidence="4">
    <location>
        <begin position="106"/>
        <end position="133"/>
    </location>
</feature>
<dbReference type="GO" id="GO:0061630">
    <property type="term" value="F:ubiquitin protein ligase activity"/>
    <property type="evidence" value="ECO:0007669"/>
    <property type="project" value="TreeGrafter"/>
</dbReference>
<dbReference type="InterPro" id="IPR013083">
    <property type="entry name" value="Znf_RING/FYVE/PHD"/>
</dbReference>
<evidence type="ECO:0000313" key="7">
    <source>
        <dbReference type="Proteomes" id="UP000276776"/>
    </source>
</evidence>
<evidence type="ECO:0000256" key="2">
    <source>
        <dbReference type="ARBA" id="ARBA00022833"/>
    </source>
</evidence>
<dbReference type="AlphaFoldDB" id="A0A0N5CTA8"/>
<dbReference type="WBParaSite" id="TCLT_0000346601-mRNA-1">
    <property type="protein sequence ID" value="TCLT_0000346601-mRNA-1"/>
    <property type="gene ID" value="TCLT_0000346601"/>
</dbReference>
<feature type="domain" description="RING-type" evidence="5">
    <location>
        <begin position="37"/>
        <end position="77"/>
    </location>
</feature>
<dbReference type="STRING" id="103827.A0A0N5CTA8"/>
<evidence type="ECO:0000256" key="1">
    <source>
        <dbReference type="ARBA" id="ARBA00022771"/>
    </source>
</evidence>
<dbReference type="Gene3D" id="3.30.40.10">
    <property type="entry name" value="Zinc/RING finger domain, C3HC4 (zinc finger)"/>
    <property type="match status" value="1"/>
</dbReference>
<proteinExistence type="predicted"/>
<evidence type="ECO:0000256" key="4">
    <source>
        <dbReference type="SAM" id="Coils"/>
    </source>
</evidence>
<keyword evidence="4" id="KW-0175">Coiled coil</keyword>
<keyword evidence="2" id="KW-0862">Zinc</keyword>
<evidence type="ECO:0000313" key="6">
    <source>
        <dbReference type="EMBL" id="VDM99942.1"/>
    </source>
</evidence>
<dbReference type="GO" id="GO:0008270">
    <property type="term" value="F:zinc ion binding"/>
    <property type="evidence" value="ECO:0007669"/>
    <property type="project" value="UniProtKB-KW"/>
</dbReference>
<dbReference type="OrthoDB" id="5829718at2759"/>
<dbReference type="InterPro" id="IPR001841">
    <property type="entry name" value="Znf_RING"/>
</dbReference>
<dbReference type="GO" id="GO:0031297">
    <property type="term" value="P:replication fork processing"/>
    <property type="evidence" value="ECO:0007669"/>
    <property type="project" value="TreeGrafter"/>
</dbReference>
<sequence>MKRISCGMCQFMYGRSCILVFLIRKSEMSEALQRPQCSICLEWIKLSETSALSCGHLFHSCCIVSWIKTWGNCPVCRKDIINEDQIIRQLFFQVDDRDFSDQDRHIYALRTKLKNVLEELKTYNNRNTTLKAVYKKQGVRYNRLKRKLRKWRKAAILMKPQIERLEMKNLLSMLEFNVLDLILG</sequence>
<reference evidence="6 7" key="2">
    <citation type="submission" date="2018-11" db="EMBL/GenBank/DDBJ databases">
        <authorList>
            <consortium name="Pathogen Informatics"/>
        </authorList>
    </citation>
    <scope>NUCLEOTIDE SEQUENCE [LARGE SCALE GENOMIC DNA]</scope>
</reference>
<dbReference type="SMART" id="SM00184">
    <property type="entry name" value="RING"/>
    <property type="match status" value="1"/>
</dbReference>
<dbReference type="GO" id="GO:0090734">
    <property type="term" value="C:site of DNA damage"/>
    <property type="evidence" value="ECO:0007669"/>
    <property type="project" value="TreeGrafter"/>
</dbReference>
<dbReference type="GO" id="GO:0016567">
    <property type="term" value="P:protein ubiquitination"/>
    <property type="evidence" value="ECO:0007669"/>
    <property type="project" value="TreeGrafter"/>
</dbReference>
<evidence type="ECO:0000256" key="3">
    <source>
        <dbReference type="PROSITE-ProRule" id="PRU00175"/>
    </source>
</evidence>
<gene>
    <name evidence="6" type="ORF">TCLT_LOCUS3460</name>
</gene>
<dbReference type="PANTHER" id="PTHR46569:SF1">
    <property type="entry name" value="E3 UBIQUITIN-PROTEIN LIGASE RFWD3-RELATED"/>
    <property type="match status" value="1"/>
</dbReference>
<dbReference type="GO" id="GO:0005634">
    <property type="term" value="C:nucleus"/>
    <property type="evidence" value="ECO:0007669"/>
    <property type="project" value="TreeGrafter"/>
</dbReference>
<dbReference type="Proteomes" id="UP000276776">
    <property type="component" value="Unassembled WGS sequence"/>
</dbReference>
<dbReference type="InterPro" id="IPR052639">
    <property type="entry name" value="TRAIP_ubiq-protein_ligase"/>
</dbReference>